<dbReference type="AlphaFoldDB" id="A0A0F7TQJ2"/>
<evidence type="ECO:0000313" key="3">
    <source>
        <dbReference type="Proteomes" id="UP000042958"/>
    </source>
</evidence>
<keyword evidence="3" id="KW-1185">Reference proteome</keyword>
<name>A0A0F7TQJ2_PENBI</name>
<evidence type="ECO:0000256" key="1">
    <source>
        <dbReference type="SAM" id="SignalP"/>
    </source>
</evidence>
<keyword evidence="1" id="KW-0732">Signal</keyword>
<dbReference type="EMBL" id="CDHK01000006">
    <property type="protein sequence ID" value="CEJ58081.1"/>
    <property type="molecule type" value="Genomic_DNA"/>
</dbReference>
<reference evidence="3" key="1">
    <citation type="journal article" date="2015" name="Genome Announc.">
        <title>Draft genome sequence of the fungus Penicillium brasilianum MG11.</title>
        <authorList>
            <person name="Horn F."/>
            <person name="Linde J."/>
            <person name="Mattern D.J."/>
            <person name="Walther G."/>
            <person name="Guthke R."/>
            <person name="Brakhage A.A."/>
            <person name="Valiante V."/>
        </authorList>
    </citation>
    <scope>NUCLEOTIDE SEQUENCE [LARGE SCALE GENOMIC DNA]</scope>
    <source>
        <strain evidence="3">MG11</strain>
    </source>
</reference>
<evidence type="ECO:0000313" key="2">
    <source>
        <dbReference type="EMBL" id="CEJ58081.1"/>
    </source>
</evidence>
<feature type="chain" id="PRO_5002522696" evidence="1">
    <location>
        <begin position="18"/>
        <end position="78"/>
    </location>
</feature>
<feature type="signal peptide" evidence="1">
    <location>
        <begin position="1"/>
        <end position="17"/>
    </location>
</feature>
<sequence>MHFTLYLLASLAGLSMAAPAAFKRGNDLDPLGLGATVEDVANQATGLVGSIIKREPILDGLPLVGSPLPDTEKRDGQN</sequence>
<organism evidence="2 3">
    <name type="scientific">Penicillium brasilianum</name>
    <dbReference type="NCBI Taxonomy" id="104259"/>
    <lineage>
        <taxon>Eukaryota</taxon>
        <taxon>Fungi</taxon>
        <taxon>Dikarya</taxon>
        <taxon>Ascomycota</taxon>
        <taxon>Pezizomycotina</taxon>
        <taxon>Eurotiomycetes</taxon>
        <taxon>Eurotiomycetidae</taxon>
        <taxon>Eurotiales</taxon>
        <taxon>Aspergillaceae</taxon>
        <taxon>Penicillium</taxon>
    </lineage>
</organism>
<dbReference type="OrthoDB" id="4338686at2759"/>
<gene>
    <name evidence="2" type="ORF">PMG11_06752</name>
</gene>
<protein>
    <submittedName>
        <fullName evidence="2">Uncharacterized protein</fullName>
    </submittedName>
</protein>
<dbReference type="Proteomes" id="UP000042958">
    <property type="component" value="Unassembled WGS sequence"/>
</dbReference>
<accession>A0A0F7TQJ2</accession>
<proteinExistence type="predicted"/>